<gene>
    <name evidence="2" type="ORF">EF096_02650</name>
</gene>
<evidence type="ECO:0000313" key="3">
    <source>
        <dbReference type="Proteomes" id="UP000275199"/>
    </source>
</evidence>
<reference evidence="2 3" key="1">
    <citation type="submission" date="2018-11" db="EMBL/GenBank/DDBJ databases">
        <authorList>
            <person name="Jang G.I."/>
            <person name="Hwang C.Y."/>
        </authorList>
    </citation>
    <scope>NUCLEOTIDE SEQUENCE [LARGE SCALE GENOMIC DNA]</scope>
    <source>
        <strain evidence="2 3">SSM26</strain>
    </source>
</reference>
<feature type="chain" id="PRO_5045109240" evidence="1">
    <location>
        <begin position="20"/>
        <end position="264"/>
    </location>
</feature>
<evidence type="ECO:0000256" key="1">
    <source>
        <dbReference type="SAM" id="SignalP"/>
    </source>
</evidence>
<comment type="caution">
    <text evidence="2">The sequence shown here is derived from an EMBL/GenBank/DDBJ whole genome shotgun (WGS) entry which is preliminary data.</text>
</comment>
<feature type="signal peptide" evidence="1">
    <location>
        <begin position="1"/>
        <end position="19"/>
    </location>
</feature>
<keyword evidence="1" id="KW-0732">Signal</keyword>
<accession>A0ABX9XQP3</accession>
<dbReference type="Proteomes" id="UP000275199">
    <property type="component" value="Unassembled WGS sequence"/>
</dbReference>
<name>A0ABX9XQP3_9PSED</name>
<dbReference type="EMBL" id="RKKU01000002">
    <property type="protein sequence ID" value="ROZ87784.1"/>
    <property type="molecule type" value="Genomic_DNA"/>
</dbReference>
<dbReference type="RefSeq" id="WP_123888069.1">
    <property type="nucleotide sequence ID" value="NZ_RKKU01000002.1"/>
</dbReference>
<organism evidence="2 3">
    <name type="scientific">Pseudomonas neustonica</name>
    <dbReference type="NCBI Taxonomy" id="2487346"/>
    <lineage>
        <taxon>Bacteria</taxon>
        <taxon>Pseudomonadati</taxon>
        <taxon>Pseudomonadota</taxon>
        <taxon>Gammaproteobacteria</taxon>
        <taxon>Pseudomonadales</taxon>
        <taxon>Pseudomonadaceae</taxon>
        <taxon>Pseudomonas</taxon>
    </lineage>
</organism>
<sequence length="264" mass="29092">MRRTWMLVSAGLLSVPVSALELAKYPLAFSGERGLQVQLAPSADGDQALLQVTGVNSPIDEVVFLTQVQDRGQKTLAYRTTYDGEQRALVVKREDWGREQYFLYLPGEGEQSLVPDSDLAKSVRPQALEALYEQQYSDGVHAELARFKRAVHQQDATAALAAKDAEAQQDCGSTVSTEVYWSQISDEQLQQLSIAGYCGEVVSQMASICRADADFKTKAATIQTVNCTFGDELKLRHEGGAMLFSTERNAPNQGDFINAYLRNL</sequence>
<keyword evidence="3" id="KW-1185">Reference proteome</keyword>
<protein>
    <submittedName>
        <fullName evidence="2">Uncharacterized protein</fullName>
    </submittedName>
</protein>
<evidence type="ECO:0000313" key="2">
    <source>
        <dbReference type="EMBL" id="ROZ87784.1"/>
    </source>
</evidence>
<proteinExistence type="predicted"/>